<protein>
    <submittedName>
        <fullName evidence="1">Uncharacterized protein</fullName>
    </submittedName>
</protein>
<sequence>MKNNPLNYSRPIEKPPGATLLIGLLHIPLFFYGQGDAQDKPQIDKVISGLYRAISFEKGEQWEMEF</sequence>
<evidence type="ECO:0000313" key="1">
    <source>
        <dbReference type="EMBL" id="NAY93125.1"/>
    </source>
</evidence>
<evidence type="ECO:0000313" key="2">
    <source>
        <dbReference type="Proteomes" id="UP000667650"/>
    </source>
</evidence>
<organism evidence="1 2">
    <name type="scientific">Flagellimonas ochracea</name>
    <dbReference type="NCBI Taxonomy" id="2696472"/>
    <lineage>
        <taxon>Bacteria</taxon>
        <taxon>Pseudomonadati</taxon>
        <taxon>Bacteroidota</taxon>
        <taxon>Flavobacteriia</taxon>
        <taxon>Flavobacteriales</taxon>
        <taxon>Flavobacteriaceae</taxon>
        <taxon>Flagellimonas</taxon>
    </lineage>
</organism>
<dbReference type="Proteomes" id="UP000667650">
    <property type="component" value="Unassembled WGS sequence"/>
</dbReference>
<gene>
    <name evidence="1" type="ORF">GTQ34_14510</name>
</gene>
<accession>A0A964TE17</accession>
<dbReference type="AlphaFoldDB" id="A0A964TE17"/>
<name>A0A964TE17_9FLAO</name>
<proteinExistence type="predicted"/>
<keyword evidence="2" id="KW-1185">Reference proteome</keyword>
<reference evidence="1" key="1">
    <citation type="submission" date="2020-01" db="EMBL/GenBank/DDBJ databases">
        <title>Muricauda ochracea sp. nov., isolated from a tidal flat of Garorim bay in Korea.</title>
        <authorList>
            <person name="Kim D."/>
            <person name="Yoo Y."/>
            <person name="Kim J.-J."/>
        </authorList>
    </citation>
    <scope>NUCLEOTIDE SEQUENCE</scope>
    <source>
        <strain evidence="1">JGD-17</strain>
    </source>
</reference>
<dbReference type="RefSeq" id="WP_166524535.1">
    <property type="nucleotide sequence ID" value="NZ_JAAABI010000006.1"/>
</dbReference>
<comment type="caution">
    <text evidence="1">The sequence shown here is derived from an EMBL/GenBank/DDBJ whole genome shotgun (WGS) entry which is preliminary data.</text>
</comment>
<dbReference type="EMBL" id="JAAABI010000006">
    <property type="protein sequence ID" value="NAY93125.1"/>
    <property type="molecule type" value="Genomic_DNA"/>
</dbReference>